<keyword evidence="2" id="KW-0012">Acyltransferase</keyword>
<feature type="domain" description="N-acetyltransferase" evidence="1">
    <location>
        <begin position="11"/>
        <end position="175"/>
    </location>
</feature>
<evidence type="ECO:0000259" key="1">
    <source>
        <dbReference type="PROSITE" id="PS51186"/>
    </source>
</evidence>
<dbReference type="SUPFAM" id="SSF55729">
    <property type="entry name" value="Acyl-CoA N-acyltransferases (Nat)"/>
    <property type="match status" value="1"/>
</dbReference>
<dbReference type="InterPro" id="IPR000182">
    <property type="entry name" value="GNAT_dom"/>
</dbReference>
<name>A0ABV5PHC4_STRCM</name>
<protein>
    <submittedName>
        <fullName evidence="2">GNAT family N-acetyltransferase</fullName>
        <ecNumber evidence="2">2.3.-.-</ecNumber>
    </submittedName>
</protein>
<dbReference type="EC" id="2.3.-.-" evidence="2"/>
<dbReference type="PANTHER" id="PTHR43441">
    <property type="entry name" value="RIBOSOMAL-PROTEIN-SERINE ACETYLTRANSFERASE"/>
    <property type="match status" value="1"/>
</dbReference>
<accession>A0ABV5PHC4</accession>
<dbReference type="PROSITE" id="PS51186">
    <property type="entry name" value="GNAT"/>
    <property type="match status" value="1"/>
</dbReference>
<dbReference type="Proteomes" id="UP001589718">
    <property type="component" value="Unassembled WGS sequence"/>
</dbReference>
<dbReference type="RefSeq" id="WP_345222392.1">
    <property type="nucleotide sequence ID" value="NZ_BAAAXE010000013.1"/>
</dbReference>
<dbReference type="PANTHER" id="PTHR43441:SF10">
    <property type="entry name" value="ACETYLTRANSFERASE"/>
    <property type="match status" value="1"/>
</dbReference>
<sequence length="201" mass="22073">MEPFALHTGRLELRPFATEDTDEVFHAAQDPDIQRWVTLPSPYGRQDAVYFVEQISARGLRTGTGFHFAVRPRGGGPLLAAVGIGVLQEPGTWELGFWAVREHRRRGYVREAADAAVRWALTTQPVDRLCWQALVGNHPSRELALGLGFTMEGVRRAAVLHQGTTRDAWSASLLPSDLGLPAPHPYLPAPEPPARDVSAAL</sequence>
<organism evidence="2 3">
    <name type="scientific">Streptomyces cremeus</name>
    <dbReference type="NCBI Taxonomy" id="66881"/>
    <lineage>
        <taxon>Bacteria</taxon>
        <taxon>Bacillati</taxon>
        <taxon>Actinomycetota</taxon>
        <taxon>Actinomycetes</taxon>
        <taxon>Kitasatosporales</taxon>
        <taxon>Streptomycetaceae</taxon>
        <taxon>Streptomyces</taxon>
    </lineage>
</organism>
<reference evidence="2 3" key="1">
    <citation type="submission" date="2024-09" db="EMBL/GenBank/DDBJ databases">
        <authorList>
            <person name="Sun Q."/>
            <person name="Mori K."/>
        </authorList>
    </citation>
    <scope>NUCLEOTIDE SEQUENCE [LARGE SCALE GENOMIC DNA]</scope>
    <source>
        <strain evidence="2 3">JCM 4362</strain>
    </source>
</reference>
<gene>
    <name evidence="2" type="ORF">ACFFTU_21025</name>
</gene>
<proteinExistence type="predicted"/>
<dbReference type="InterPro" id="IPR051908">
    <property type="entry name" value="Ribosomal_N-acetyltransferase"/>
</dbReference>
<keyword evidence="3" id="KW-1185">Reference proteome</keyword>
<comment type="caution">
    <text evidence="2">The sequence shown here is derived from an EMBL/GenBank/DDBJ whole genome shotgun (WGS) entry which is preliminary data.</text>
</comment>
<dbReference type="Pfam" id="PF13302">
    <property type="entry name" value="Acetyltransf_3"/>
    <property type="match status" value="1"/>
</dbReference>
<dbReference type="Gene3D" id="3.40.630.30">
    <property type="match status" value="1"/>
</dbReference>
<keyword evidence="2" id="KW-0808">Transferase</keyword>
<dbReference type="InterPro" id="IPR016181">
    <property type="entry name" value="Acyl_CoA_acyltransferase"/>
</dbReference>
<evidence type="ECO:0000313" key="3">
    <source>
        <dbReference type="Proteomes" id="UP001589718"/>
    </source>
</evidence>
<dbReference type="EMBL" id="JBHMCR010000010">
    <property type="protein sequence ID" value="MFB9522433.1"/>
    <property type="molecule type" value="Genomic_DNA"/>
</dbReference>
<dbReference type="GO" id="GO:0016746">
    <property type="term" value="F:acyltransferase activity"/>
    <property type="evidence" value="ECO:0007669"/>
    <property type="project" value="UniProtKB-KW"/>
</dbReference>
<evidence type="ECO:0000313" key="2">
    <source>
        <dbReference type="EMBL" id="MFB9522433.1"/>
    </source>
</evidence>